<keyword evidence="4" id="KW-1185">Reference proteome</keyword>
<feature type="signal peptide" evidence="2">
    <location>
        <begin position="1"/>
        <end position="16"/>
    </location>
</feature>
<feature type="chain" id="PRO_5046688165" evidence="2">
    <location>
        <begin position="17"/>
        <end position="207"/>
    </location>
</feature>
<keyword evidence="2" id="KW-0732">Signal</keyword>
<accession>A0ABN9A7B9</accession>
<reference evidence="3" key="1">
    <citation type="submission" date="2023-04" db="EMBL/GenBank/DDBJ databases">
        <authorList>
            <consortium name="ELIXIR-Norway"/>
        </authorList>
    </citation>
    <scope>NUCLEOTIDE SEQUENCE [LARGE SCALE GENOMIC DNA]</scope>
</reference>
<proteinExistence type="predicted"/>
<sequence length="207" mass="21415">MAHYILILGLRYGSLQFSVPVMVGSAACGHQGCCEQQDQDGQKAGPGPGVPSGASRLWTTCSRLTQGADLSGWPSQTTVAQSTAEGFKSSQPFTGCATIETALKKRGQMQPPLPLVGEAIEQKGMRAGTWHVKPIVPASAALGTEAPVLPGGSRSRRGERGRGTGTWPWRLPLPAAALVGPGARTGLAGFRCDSSSVSSHQVLALAV</sequence>
<dbReference type="EMBL" id="OX459945">
    <property type="protein sequence ID" value="CAI9179819.1"/>
    <property type="molecule type" value="Genomic_DNA"/>
</dbReference>
<name>A0ABN9A7B9_RANTA</name>
<gene>
    <name evidence="3" type="ORF">MRATA1EN1_LOCUS28781</name>
</gene>
<dbReference type="Proteomes" id="UP001176941">
    <property type="component" value="Chromosome 9"/>
</dbReference>
<organism evidence="3 4">
    <name type="scientific">Rangifer tarandus platyrhynchus</name>
    <name type="common">Svalbard reindeer</name>
    <dbReference type="NCBI Taxonomy" id="3082113"/>
    <lineage>
        <taxon>Eukaryota</taxon>
        <taxon>Metazoa</taxon>
        <taxon>Chordata</taxon>
        <taxon>Craniata</taxon>
        <taxon>Vertebrata</taxon>
        <taxon>Euteleostomi</taxon>
        <taxon>Mammalia</taxon>
        <taxon>Eutheria</taxon>
        <taxon>Laurasiatheria</taxon>
        <taxon>Artiodactyla</taxon>
        <taxon>Ruminantia</taxon>
        <taxon>Pecora</taxon>
        <taxon>Cervidae</taxon>
        <taxon>Odocoileinae</taxon>
        <taxon>Rangifer</taxon>
    </lineage>
</organism>
<protein>
    <submittedName>
        <fullName evidence="3">Uncharacterized protein</fullName>
    </submittedName>
</protein>
<feature type="region of interest" description="Disordered" evidence="1">
    <location>
        <begin position="35"/>
        <end position="54"/>
    </location>
</feature>
<evidence type="ECO:0000313" key="4">
    <source>
        <dbReference type="Proteomes" id="UP001176941"/>
    </source>
</evidence>
<evidence type="ECO:0000313" key="3">
    <source>
        <dbReference type="EMBL" id="CAI9179819.1"/>
    </source>
</evidence>
<evidence type="ECO:0000256" key="2">
    <source>
        <dbReference type="SAM" id="SignalP"/>
    </source>
</evidence>
<evidence type="ECO:0000256" key="1">
    <source>
        <dbReference type="SAM" id="MobiDB-lite"/>
    </source>
</evidence>
<feature type="region of interest" description="Disordered" evidence="1">
    <location>
        <begin position="146"/>
        <end position="167"/>
    </location>
</feature>